<sequence>MIMIGIVISFYCCMGMVTALDFDVAKLPNGLTFANSPLFQNIFKKDGNLTSFGRDFMNNNYAWNTDLCMKDSDGDGLTNGDELGDPCCSWYYGGPPTRRYNLKDLSDPGNNSSVAPFPSASSVASIYNFRAIPTYHSVLLKWKMPDVSASTICYIQIQMSTLNAVGYTTITYKSYNVNNFTRYNLDENKTYSFRILPYNKFTGYNSYGIGNQAIIFTTTKLNPYGHGIGDNCPSQVIKWSEFDNSTFNNSTSDNSTIANDNSTIAGNSTTDNNSTVDGNSTIGNSSTTDSNNTSNSNSSNIDDSQFNSTTNCTTEITREDIYDCYATEHTTECYTNSTFDGFYYTNHTDCVIFTHIDSFTCDSANCSTCSNGDAMCISVTNSNCSNTTYISENVTSVVCNQITVNTSTVCSLNRTIFNVTNCYGDNSTFILVNNTLISHNSTNSTTNSTNNYIDEEEEDDSLYLEPERILVVPENYTVILDVIPPKLDVVHVFGCLVFSDELDLEMHFKSMIVTGSLQIGNETSPHQHNATITLHGERNLNRTLIGFGVKNIIVTSGGALSLHGKKHEVSWTLLGKSAQVGDTSVHLKQPTEWQVGDEIVLASTDYYHNQAERRTISVRFNSTCFGFVKPLVYGHYANTEYYQKANGTVVTFDERGEVGLLSHNIKIRGDLATSEDSMFGGHTAFLRTAQYVRLDNVEFTRMGQAGIPGRYPIYFQLFGDANTSYVHKVSVYDTYQRAVALQGTNYLHVEGVVAFNIYGHTFFLEDGAEQYNIFENNLGILSKVIPDSRSVMLPDNQDNNPATFYITNPNNIFIGNRAAGSDAFGFWYHLDSYATGASQTPYIRPNRWYWGQFVNNTAHSNNQHGMMLYPNFYTCTNPKMEMYDSTNCGTDKNPWSEPVFENMNIWKNRQNGQYSHVQGKLNLKGSIFADNPVSYTVLNIIMSPIVVSGAIFIGFTQNKGNPNNCNDGQCYRCGTDYKNPSSPYYRSLPSYSRNDPFIGVLYHRDGNTLLLQDLEFFDFVDNCERKLSSIDLRNDDWASMNQGDYVTNRMYFHNANVMYLLAGLASKESSLSDVYRHEVIIDTDGTLSRNITVPSKIRRAGARIIPSTMIMVDPILCAYVKEWNAFICDESVNFKRFEITTPAITNGIDRARVNSTNGYSEKLNGRLQYWGEWWYRALYMDYGIYRYSIDWLGVVGTPEKIRLDWQGSTTLSVSIGFVKWGPLKVKIEFTDGSPTRNLSPSNFTDGLTTYDCKNNIVTLPVKKEATVYIEEATYVPPGSNCVAVIDTDLCANRSSCGGAKRGKCVGPNECVCRWGWYTETCSSFHCVHRNWCGGRGTCVGPNTCACFPGFGGSDCSLVHIFDLVNKVLAFGDIHLRTVDAAEYTFNSIGEFYLYKSNELGLQGRLMKCTADSKTSCMKGISFMSGSDKVSILSDGKTGVKVLVNDVQVYLNETKVNVQPVEADTKFEIPKDLQKLVEQIKGQVDPDTNQVANITESQLVYKEPDTPILVLNGGATITQEDDTSSYYMVNGLKFYYKSITVKYSGDFKGQIKLRNDGLGWLAVSFAPSKDVNFTGTELGGLYGTLDGNKDNEFTLRDGTVLPSPTAEQIHQVFGESWRISKNESFFTYTVGSQYEDLNVLDFKPIMKASSENATLQALAEKACNSLGLTASFYESCMFDVLSTGLVEYAMASATAVAQDSCSNNGSCTAVLVCPNFCSLNGKCLSGVCKCDLGYLGEDCSIPVTYINLVGIIVGSVIGGYVAVLFVCVSSIIALIIISRRYKVQNVTRMVSIVPTLDHRDELRSVCSADYEDQRIEMLDRTMGTITFKRE</sequence>
<evidence type="ECO:0000256" key="1">
    <source>
        <dbReference type="ARBA" id="ARBA00022729"/>
    </source>
</evidence>
<dbReference type="Gene3D" id="2.60.40.10">
    <property type="entry name" value="Immunoglobulins"/>
    <property type="match status" value="1"/>
</dbReference>
<dbReference type="eggNOG" id="ENOG502QR85">
    <property type="taxonomic scope" value="Eukaryota"/>
</dbReference>
<dbReference type="PROSITE" id="PS51233">
    <property type="entry name" value="VWFD"/>
    <property type="match status" value="1"/>
</dbReference>
<evidence type="ECO:0000259" key="9">
    <source>
        <dbReference type="PROSITE" id="PS51484"/>
    </source>
</evidence>
<feature type="domain" description="EGF-like" evidence="7">
    <location>
        <begin position="1322"/>
        <end position="1356"/>
    </location>
</feature>
<feature type="region of interest" description="Disordered" evidence="4">
    <location>
        <begin position="250"/>
        <end position="302"/>
    </location>
</feature>
<reference evidence="10 11" key="1">
    <citation type="journal article" date="2010" name="Cell">
        <title>The genome of Naegleria gruberi illuminates early eukaryotic versatility.</title>
        <authorList>
            <person name="Fritz-Laylin L.K."/>
            <person name="Prochnik S.E."/>
            <person name="Ginger M.L."/>
            <person name="Dacks J.B."/>
            <person name="Carpenter M.L."/>
            <person name="Field M.C."/>
            <person name="Kuo A."/>
            <person name="Paredez A."/>
            <person name="Chapman J."/>
            <person name="Pham J."/>
            <person name="Shu S."/>
            <person name="Neupane R."/>
            <person name="Cipriano M."/>
            <person name="Mancuso J."/>
            <person name="Tu H."/>
            <person name="Salamov A."/>
            <person name="Lindquist E."/>
            <person name="Shapiro H."/>
            <person name="Lucas S."/>
            <person name="Grigoriev I.V."/>
            <person name="Cande W.Z."/>
            <person name="Fulton C."/>
            <person name="Rokhsar D.S."/>
            <person name="Dawson S.C."/>
        </authorList>
    </citation>
    <scope>NUCLEOTIDE SEQUENCE [LARGE SCALE GENOMIC DNA]</scope>
    <source>
        <strain evidence="10 11">NEG-M</strain>
    </source>
</reference>
<dbReference type="SUPFAM" id="SSF49265">
    <property type="entry name" value="Fibronectin type III"/>
    <property type="match status" value="1"/>
</dbReference>
<dbReference type="InterPro" id="IPR052387">
    <property type="entry name" value="Fibrocystin"/>
</dbReference>
<dbReference type="InterPro" id="IPR000742">
    <property type="entry name" value="EGF"/>
</dbReference>
<feature type="domain" description="G8" evidence="9">
    <location>
        <begin position="450"/>
        <end position="576"/>
    </location>
</feature>
<evidence type="ECO:0000313" key="10">
    <source>
        <dbReference type="EMBL" id="EFC40979.1"/>
    </source>
</evidence>
<keyword evidence="2" id="KW-0325">Glycoprotein</keyword>
<keyword evidence="11" id="KW-1185">Reference proteome</keyword>
<dbReference type="Pfam" id="PF23106">
    <property type="entry name" value="EGF_Teneurin"/>
    <property type="match status" value="1"/>
</dbReference>
<keyword evidence="3" id="KW-0245">EGF-like domain</keyword>
<dbReference type="InParanoid" id="D2VQN5"/>
<feature type="compositionally biased region" description="Low complexity" evidence="4">
    <location>
        <begin position="277"/>
        <end position="302"/>
    </location>
</feature>
<evidence type="ECO:0000256" key="4">
    <source>
        <dbReference type="SAM" id="MobiDB-lite"/>
    </source>
</evidence>
<feature type="disulfide bond" evidence="3">
    <location>
        <begin position="1346"/>
        <end position="1355"/>
    </location>
</feature>
<dbReference type="InterPro" id="IPR003961">
    <property type="entry name" value="FN3_dom"/>
</dbReference>
<evidence type="ECO:0000313" key="11">
    <source>
        <dbReference type="Proteomes" id="UP000006671"/>
    </source>
</evidence>
<evidence type="ECO:0000256" key="5">
    <source>
        <dbReference type="SAM" id="Phobius"/>
    </source>
</evidence>
<dbReference type="CDD" id="cd00063">
    <property type="entry name" value="FN3"/>
    <property type="match status" value="1"/>
</dbReference>
<keyword evidence="1 6" id="KW-0732">Signal</keyword>
<protein>
    <submittedName>
        <fullName evidence="10">Predicted protein</fullName>
    </submittedName>
</protein>
<dbReference type="Gene3D" id="2.10.25.10">
    <property type="entry name" value="Laminin"/>
    <property type="match status" value="2"/>
</dbReference>
<feature type="compositionally biased region" description="Polar residues" evidence="4">
    <location>
        <begin position="257"/>
        <end position="276"/>
    </location>
</feature>
<organism evidence="11">
    <name type="scientific">Naegleria gruberi</name>
    <name type="common">Amoeba</name>
    <dbReference type="NCBI Taxonomy" id="5762"/>
    <lineage>
        <taxon>Eukaryota</taxon>
        <taxon>Discoba</taxon>
        <taxon>Heterolobosea</taxon>
        <taxon>Tetramitia</taxon>
        <taxon>Eutetramitia</taxon>
        <taxon>Vahlkampfiidae</taxon>
        <taxon>Naegleria</taxon>
    </lineage>
</organism>
<dbReference type="Proteomes" id="UP000006671">
    <property type="component" value="Unassembled WGS sequence"/>
</dbReference>
<gene>
    <name evidence="10" type="ORF">NAEGRDRAFT_71289</name>
</gene>
<dbReference type="Pfam" id="PF24784">
    <property type="entry name" value="Temptin_C"/>
    <property type="match status" value="1"/>
</dbReference>
<dbReference type="InterPro" id="IPR013783">
    <property type="entry name" value="Ig-like_fold"/>
</dbReference>
<dbReference type="PROSITE" id="PS51484">
    <property type="entry name" value="G8"/>
    <property type="match status" value="1"/>
</dbReference>
<keyword evidence="5" id="KW-0472">Membrane</keyword>
<dbReference type="Pfam" id="PF24606">
    <property type="entry name" value="CEMIP_beta-hel"/>
    <property type="match status" value="1"/>
</dbReference>
<dbReference type="InterPro" id="IPR036116">
    <property type="entry name" value="FN3_sf"/>
</dbReference>
<feature type="transmembrane region" description="Helical" evidence="5">
    <location>
        <begin position="1747"/>
        <end position="1776"/>
    </location>
</feature>
<dbReference type="GeneID" id="8855917"/>
<dbReference type="STRING" id="5762.D2VQN5"/>
<keyword evidence="5" id="KW-1133">Transmembrane helix</keyword>
<dbReference type="OrthoDB" id="2014213at2759"/>
<comment type="caution">
    <text evidence="3">Lacks conserved residue(s) required for the propagation of feature annotation.</text>
</comment>
<feature type="domain" description="VWFD" evidence="8">
    <location>
        <begin position="1365"/>
        <end position="1624"/>
    </location>
</feature>
<dbReference type="PANTHER" id="PTHR46769:SF2">
    <property type="entry name" value="FIBROCYSTIN-L ISOFORM 2 PRECURSOR-RELATED"/>
    <property type="match status" value="1"/>
</dbReference>
<dbReference type="SMART" id="SM01225">
    <property type="entry name" value="G8"/>
    <property type="match status" value="1"/>
</dbReference>
<evidence type="ECO:0000259" key="8">
    <source>
        <dbReference type="PROSITE" id="PS51233"/>
    </source>
</evidence>
<dbReference type="InterPro" id="IPR019316">
    <property type="entry name" value="G8_domain"/>
</dbReference>
<evidence type="ECO:0000259" key="7">
    <source>
        <dbReference type="PROSITE" id="PS50026"/>
    </source>
</evidence>
<dbReference type="VEuPathDB" id="AmoebaDB:NAEGRDRAFT_71289"/>
<dbReference type="KEGG" id="ngr:NAEGRDRAFT_71289"/>
<proteinExistence type="predicted"/>
<evidence type="ECO:0000256" key="6">
    <source>
        <dbReference type="SAM" id="SignalP"/>
    </source>
</evidence>
<feature type="chain" id="PRO_5003038339" evidence="6">
    <location>
        <begin position="20"/>
        <end position="1829"/>
    </location>
</feature>
<dbReference type="PROSITE" id="PS00022">
    <property type="entry name" value="EGF_1"/>
    <property type="match status" value="1"/>
</dbReference>
<accession>D2VQN5</accession>
<evidence type="ECO:0000256" key="3">
    <source>
        <dbReference type="PROSITE-ProRule" id="PRU00076"/>
    </source>
</evidence>
<name>D2VQN5_NAEGR</name>
<dbReference type="PROSITE" id="PS01186">
    <property type="entry name" value="EGF_2"/>
    <property type="match status" value="2"/>
</dbReference>
<dbReference type="Pfam" id="PF10162">
    <property type="entry name" value="G8"/>
    <property type="match status" value="1"/>
</dbReference>
<keyword evidence="5" id="KW-0812">Transmembrane</keyword>
<dbReference type="InterPro" id="IPR057626">
    <property type="entry name" value="S-S_Temptin"/>
</dbReference>
<feature type="signal peptide" evidence="6">
    <location>
        <begin position="1"/>
        <end position="19"/>
    </location>
</feature>
<dbReference type="EMBL" id="GG738889">
    <property type="protein sequence ID" value="EFC40979.1"/>
    <property type="molecule type" value="Genomic_DNA"/>
</dbReference>
<dbReference type="PROSITE" id="PS50026">
    <property type="entry name" value="EGF_3"/>
    <property type="match status" value="1"/>
</dbReference>
<dbReference type="InterPro" id="IPR001846">
    <property type="entry name" value="VWF_type-D"/>
</dbReference>
<evidence type="ECO:0000256" key="2">
    <source>
        <dbReference type="ARBA" id="ARBA00023180"/>
    </source>
</evidence>
<dbReference type="InterPro" id="IPR055401">
    <property type="entry name" value="CEMIP_beta-hel_dom"/>
</dbReference>
<dbReference type="RefSeq" id="XP_002673723.1">
    <property type="nucleotide sequence ID" value="XM_002673677.1"/>
</dbReference>
<dbReference type="PANTHER" id="PTHR46769">
    <property type="entry name" value="POLYCYSTIC KIDNEY AND HEPATIC DISEASE 1 (AUTOSOMAL RECESSIVE)-LIKE 1"/>
    <property type="match status" value="1"/>
</dbReference>
<dbReference type="SMART" id="SM00181">
    <property type="entry name" value="EGF"/>
    <property type="match status" value="3"/>
</dbReference>
<keyword evidence="3" id="KW-1015">Disulfide bond</keyword>